<dbReference type="Gene3D" id="3.30.540.10">
    <property type="entry name" value="Fructose-1,6-Bisphosphatase, subunit A, domain 1"/>
    <property type="match status" value="1"/>
</dbReference>
<evidence type="ECO:0000256" key="4">
    <source>
        <dbReference type="ARBA" id="ARBA00022842"/>
    </source>
</evidence>
<dbReference type="Pfam" id="PF00459">
    <property type="entry name" value="Inositol_P"/>
    <property type="match status" value="1"/>
</dbReference>
<organism evidence="5">
    <name type="scientific">freshwater metagenome</name>
    <dbReference type="NCBI Taxonomy" id="449393"/>
    <lineage>
        <taxon>unclassified sequences</taxon>
        <taxon>metagenomes</taxon>
        <taxon>ecological metagenomes</taxon>
    </lineage>
</organism>
<accession>A0A6J7I959</accession>
<dbReference type="Gene3D" id="3.40.190.80">
    <property type="match status" value="1"/>
</dbReference>
<gene>
    <name evidence="5" type="ORF">UFOPK3674_00929</name>
</gene>
<dbReference type="AlphaFoldDB" id="A0A6J7I959"/>
<dbReference type="PRINTS" id="PR00377">
    <property type="entry name" value="IMPHPHTASES"/>
</dbReference>
<protein>
    <submittedName>
        <fullName evidence="5">Unannotated protein</fullName>
    </submittedName>
</protein>
<dbReference type="InterPro" id="IPR000760">
    <property type="entry name" value="Inositol_monophosphatase-like"/>
</dbReference>
<dbReference type="PROSITE" id="PS00629">
    <property type="entry name" value="IMP_1"/>
    <property type="match status" value="1"/>
</dbReference>
<keyword evidence="2" id="KW-0479">Metal-binding</keyword>
<dbReference type="SUPFAM" id="SSF56655">
    <property type="entry name" value="Carbohydrate phosphatase"/>
    <property type="match status" value="1"/>
</dbReference>
<dbReference type="InterPro" id="IPR020583">
    <property type="entry name" value="Inositol_monoP_metal-BS"/>
</dbReference>
<evidence type="ECO:0000313" key="5">
    <source>
        <dbReference type="EMBL" id="CAB4927269.1"/>
    </source>
</evidence>
<name>A0A6J7I959_9ZZZZ</name>
<dbReference type="GO" id="GO:0046872">
    <property type="term" value="F:metal ion binding"/>
    <property type="evidence" value="ECO:0007669"/>
    <property type="project" value="UniProtKB-KW"/>
</dbReference>
<evidence type="ECO:0000256" key="3">
    <source>
        <dbReference type="ARBA" id="ARBA00022801"/>
    </source>
</evidence>
<dbReference type="GO" id="GO:0007165">
    <property type="term" value="P:signal transduction"/>
    <property type="evidence" value="ECO:0007669"/>
    <property type="project" value="TreeGrafter"/>
</dbReference>
<dbReference type="PANTHER" id="PTHR20854:SF4">
    <property type="entry name" value="INOSITOL-1-MONOPHOSPHATASE-RELATED"/>
    <property type="match status" value="1"/>
</dbReference>
<dbReference type="GO" id="GO:0008934">
    <property type="term" value="F:inositol monophosphate 1-phosphatase activity"/>
    <property type="evidence" value="ECO:0007669"/>
    <property type="project" value="TreeGrafter"/>
</dbReference>
<keyword evidence="3" id="KW-0378">Hydrolase</keyword>
<evidence type="ECO:0000256" key="1">
    <source>
        <dbReference type="ARBA" id="ARBA00001946"/>
    </source>
</evidence>
<dbReference type="EMBL" id="CAFBMX010000004">
    <property type="protein sequence ID" value="CAB4927269.1"/>
    <property type="molecule type" value="Genomic_DNA"/>
</dbReference>
<evidence type="ECO:0000256" key="2">
    <source>
        <dbReference type="ARBA" id="ARBA00022723"/>
    </source>
</evidence>
<dbReference type="PANTHER" id="PTHR20854">
    <property type="entry name" value="INOSITOL MONOPHOSPHATASE"/>
    <property type="match status" value="1"/>
</dbReference>
<dbReference type="GO" id="GO:0006020">
    <property type="term" value="P:inositol metabolic process"/>
    <property type="evidence" value="ECO:0007669"/>
    <property type="project" value="TreeGrafter"/>
</dbReference>
<dbReference type="FunFam" id="3.30.540.10:FF:000003">
    <property type="entry name" value="Inositol-1-monophosphatase"/>
    <property type="match status" value="1"/>
</dbReference>
<reference evidence="5" key="1">
    <citation type="submission" date="2020-05" db="EMBL/GenBank/DDBJ databases">
        <authorList>
            <person name="Chiriac C."/>
            <person name="Salcher M."/>
            <person name="Ghai R."/>
            <person name="Kavagutti S V."/>
        </authorList>
    </citation>
    <scope>NUCLEOTIDE SEQUENCE</scope>
</reference>
<proteinExistence type="predicted"/>
<keyword evidence="4" id="KW-0460">Magnesium</keyword>
<comment type="cofactor">
    <cofactor evidence="1">
        <name>Mg(2+)</name>
        <dbReference type="ChEBI" id="CHEBI:18420"/>
    </cofactor>
</comment>
<sequence length="251" mass="27185">MDDLRTRLASAQHAAQAAARMVQTAFLEDIGAVRTKGERHNLVTDTDEAVERLAAADLLFAHPDDGLIGEEGTSDRPSRTGYTWAIDPIDGTWNFANGIPHWCVVIACADAQGPALGVIADPMRGETWTAMRGDGMLLNGEPVPRRPTLDDPHGVTWALSLGAAFAEPRWQRLRGRLGPVRISGSLALDLAWTAAGRLGAMAYTCDASPWDVWAGAVMGLEQGLAVHHEPDAELYALMPQSWWDRLELGRS</sequence>